<reference evidence="1 2" key="1">
    <citation type="submission" date="2024-06" db="EMBL/GenBank/DDBJ databases">
        <title>Sorghum-associated microbial communities from plants grown in Nebraska, USA.</title>
        <authorList>
            <person name="Schachtman D."/>
        </authorList>
    </citation>
    <scope>NUCLEOTIDE SEQUENCE [LARGE SCALE GENOMIC DNA]</scope>
    <source>
        <strain evidence="1 2">2857</strain>
    </source>
</reference>
<dbReference type="EMBL" id="JBEPSJ010000002">
    <property type="protein sequence ID" value="MET4582931.1"/>
    <property type="molecule type" value="Genomic_DNA"/>
</dbReference>
<keyword evidence="2" id="KW-1185">Reference proteome</keyword>
<dbReference type="Proteomes" id="UP001549257">
    <property type="component" value="Unassembled WGS sequence"/>
</dbReference>
<accession>A0ABV2QPE9</accession>
<comment type="caution">
    <text evidence="1">The sequence shown here is derived from an EMBL/GenBank/DDBJ whole genome shotgun (WGS) entry which is preliminary data.</text>
</comment>
<gene>
    <name evidence="1" type="ORF">ABIE21_002441</name>
</gene>
<dbReference type="Gene3D" id="3.90.550.10">
    <property type="entry name" value="Spore Coat Polysaccharide Biosynthesis Protein SpsA, Chain A"/>
    <property type="match status" value="1"/>
</dbReference>
<evidence type="ECO:0000313" key="1">
    <source>
        <dbReference type="EMBL" id="MET4582931.1"/>
    </source>
</evidence>
<organism evidence="1 2">
    <name type="scientific">Conyzicola nivalis</name>
    <dbReference type="NCBI Taxonomy" id="1477021"/>
    <lineage>
        <taxon>Bacteria</taxon>
        <taxon>Bacillati</taxon>
        <taxon>Actinomycetota</taxon>
        <taxon>Actinomycetes</taxon>
        <taxon>Micrococcales</taxon>
        <taxon>Microbacteriaceae</taxon>
        <taxon>Conyzicola</taxon>
    </lineage>
</organism>
<dbReference type="SUPFAM" id="SSF53448">
    <property type="entry name" value="Nucleotide-diphospho-sugar transferases"/>
    <property type="match status" value="1"/>
</dbReference>
<protein>
    <recommendedName>
        <fullName evidence="3">Nucleotide-diphospho-sugar transferase</fullName>
    </recommendedName>
</protein>
<proteinExistence type="predicted"/>
<sequence length="336" mass="37389">MRDAPRLAVEYVLPIRCERGDDHDDLTEYLSRLAEWADVTVVDGSDDEVFRHNAARWQRLVRHVAPEPGPGFNGKVLGVMTGLRLSRHEAVVIGDDDVRYSYSELRRVVECLGRADIVRPQNYFLERAWHTQWDTARTLVNRAFWSDYAGTLAVRRSVVLAAGGYCADALFENLELLRTVRAAGGREYRADGVFVGRTAPSREKFLAQRVRQAYDDFAQPMRLAAELALLPALVWAVARPTRLIPLVAAAVGVAEVGRRRAKGTTVFPPTSSLWAPVWLAERAVCVWLAVGARLNGGVVYRGQRMKLAATPERALRSRLDSQPVADTCAVEVPSGR</sequence>
<dbReference type="RefSeq" id="WP_354025084.1">
    <property type="nucleotide sequence ID" value="NZ_JBEPSJ010000002.1"/>
</dbReference>
<dbReference type="InterPro" id="IPR029044">
    <property type="entry name" value="Nucleotide-diphossugar_trans"/>
</dbReference>
<evidence type="ECO:0000313" key="2">
    <source>
        <dbReference type="Proteomes" id="UP001549257"/>
    </source>
</evidence>
<name>A0ABV2QPE9_9MICO</name>
<evidence type="ECO:0008006" key="3">
    <source>
        <dbReference type="Google" id="ProtNLM"/>
    </source>
</evidence>